<keyword evidence="2 9" id="KW-0479">Metal-binding</keyword>
<dbReference type="NCBIfam" id="NF006941">
    <property type="entry name" value="PRK09423.1"/>
    <property type="match status" value="1"/>
</dbReference>
<feature type="binding site" evidence="11">
    <location>
        <position position="136"/>
    </location>
    <ligand>
        <name>NAD(+)</name>
        <dbReference type="ChEBI" id="CHEBI:57540"/>
    </ligand>
</feature>
<dbReference type="GO" id="GO:0046872">
    <property type="term" value="F:metal ion binding"/>
    <property type="evidence" value="ECO:0007669"/>
    <property type="project" value="UniProtKB-KW"/>
</dbReference>
<reference evidence="13 14" key="1">
    <citation type="submission" date="2018-09" db="EMBL/GenBank/DDBJ databases">
        <title>Novel species of Cryobacterium.</title>
        <authorList>
            <person name="Liu Q."/>
            <person name="Xin Y.-H."/>
        </authorList>
    </citation>
    <scope>NUCLEOTIDE SEQUENCE [LARGE SCALE GENOMIC DNA]</scope>
    <source>
        <strain evidence="13 14">Hh39</strain>
    </source>
</reference>
<dbReference type="PANTHER" id="PTHR43616:SF5">
    <property type="entry name" value="GLYCEROL DEHYDROGENASE 1"/>
    <property type="match status" value="1"/>
</dbReference>
<dbReference type="PROSITE" id="PS00913">
    <property type="entry name" value="ADH_IRON_1"/>
    <property type="match status" value="1"/>
</dbReference>
<evidence type="ECO:0000256" key="5">
    <source>
        <dbReference type="ARBA" id="ARBA00037918"/>
    </source>
</evidence>
<evidence type="ECO:0000256" key="9">
    <source>
        <dbReference type="PIRSR" id="PIRSR000112-1"/>
    </source>
</evidence>
<comment type="similarity">
    <text evidence="1">Belongs to the iron-containing alcohol dehydrogenase family.</text>
</comment>
<dbReference type="Proteomes" id="UP000272015">
    <property type="component" value="Unassembled WGS sequence"/>
</dbReference>
<evidence type="ECO:0000256" key="7">
    <source>
        <dbReference type="ARBA" id="ARBA00040132"/>
    </source>
</evidence>
<comment type="cofactor">
    <cofactor evidence="9">
        <name>Zn(2+)</name>
        <dbReference type="ChEBI" id="CHEBI:29105"/>
    </cofactor>
    <text evidence="9">Binds 1 zinc ion per subunit.</text>
</comment>
<feature type="binding site" evidence="9">
    <location>
        <position position="276"/>
    </location>
    <ligand>
        <name>glycerol</name>
        <dbReference type="ChEBI" id="CHEBI:17754"/>
    </ligand>
</feature>
<sequence>MATPGLIRTIISPGRYVQGQGAISRLGEFLKPLGSRPLIVSDDIVWGLVGHEVQTALQSAGLPLTREKFGGIPTAKEIDRLVQVIAANDSDVVVAVGGGSTMDAVKSAGFLCGIRWVTVPSVASTDAPTSALAVIYTEEGAFEEYRFFPKNPDLVLVDTQLVARAPAAFLAAGVGDALATWLEARATAQAHAATMAGGLPTLAGTALAELSWGVLWDNALPALDAVREHVVTPAVEKVVEANTLLSGIGFESGGLAAAHAIHNGLTAAHQTHGLAHGQKVNIGSVTQLVLEGAPTQEIRDFVEFTTRVGLPNTLTEVGLKVTDEDDLITVATAATAAGETIHNMPFEISVGELVSALKSIERFSRRVRSDARLPEPVAYAHAQRVSSVAL</sequence>
<dbReference type="AlphaFoldDB" id="A0A3A5MSA8"/>
<dbReference type="GO" id="GO:0008888">
    <property type="term" value="F:glycerol dehydrogenase (NAD+) activity"/>
    <property type="evidence" value="ECO:0007669"/>
    <property type="project" value="UniProtKB-EC"/>
</dbReference>
<dbReference type="RefSeq" id="WP_119974752.1">
    <property type="nucleotide sequence ID" value="NZ_JBHSQA010000007.1"/>
</dbReference>
<evidence type="ECO:0000256" key="2">
    <source>
        <dbReference type="ARBA" id="ARBA00022723"/>
    </source>
</evidence>
<evidence type="ECO:0000313" key="14">
    <source>
        <dbReference type="Proteomes" id="UP000272015"/>
    </source>
</evidence>
<evidence type="ECO:0000259" key="12">
    <source>
        <dbReference type="Pfam" id="PF00465"/>
    </source>
</evidence>
<dbReference type="InterPro" id="IPR018211">
    <property type="entry name" value="ADH_Fe_CS"/>
</dbReference>
<dbReference type="PANTHER" id="PTHR43616">
    <property type="entry name" value="GLYCEROL DEHYDROGENASE"/>
    <property type="match status" value="1"/>
</dbReference>
<dbReference type="SUPFAM" id="SSF56796">
    <property type="entry name" value="Dehydroquinate synthase-like"/>
    <property type="match status" value="1"/>
</dbReference>
<feature type="binding site" evidence="9">
    <location>
        <position position="176"/>
    </location>
    <ligand>
        <name>glycerol</name>
        <dbReference type="ChEBI" id="CHEBI:17754"/>
    </ligand>
</feature>
<evidence type="ECO:0000256" key="1">
    <source>
        <dbReference type="ARBA" id="ARBA00007358"/>
    </source>
</evidence>
<dbReference type="Gene3D" id="1.20.1090.10">
    <property type="entry name" value="Dehydroquinate synthase-like - alpha domain"/>
    <property type="match status" value="1"/>
</dbReference>
<keyword evidence="9" id="KW-0862">Zinc</keyword>
<feature type="binding site" evidence="9">
    <location>
        <position position="259"/>
    </location>
    <ligand>
        <name>glycerol</name>
        <dbReference type="ChEBI" id="CHEBI:17754"/>
    </ligand>
</feature>
<feature type="binding site" evidence="10">
    <location>
        <position position="126"/>
    </location>
    <ligand>
        <name>glycerol</name>
        <dbReference type="ChEBI" id="CHEBI:17754"/>
    </ligand>
</feature>
<dbReference type="Pfam" id="PF00465">
    <property type="entry name" value="Fe-ADH"/>
    <property type="match status" value="1"/>
</dbReference>
<gene>
    <name evidence="13" type="ORF">D6T64_11185</name>
</gene>
<dbReference type="PROSITE" id="PS00060">
    <property type="entry name" value="ADH_IRON_2"/>
    <property type="match status" value="1"/>
</dbReference>
<feature type="binding site" evidence="11">
    <location>
        <begin position="99"/>
        <end position="103"/>
    </location>
    <ligand>
        <name>NAD(+)</name>
        <dbReference type="ChEBI" id="CHEBI:57540"/>
    </ligand>
</feature>
<feature type="binding site" evidence="11">
    <location>
        <position position="130"/>
    </location>
    <ligand>
        <name>NAD(+)</name>
        <dbReference type="ChEBI" id="CHEBI:57540"/>
    </ligand>
</feature>
<organism evidence="13 14">
    <name type="scientific">Cryobacterium melibiosiphilum</name>
    <dbReference type="NCBI Taxonomy" id="995039"/>
    <lineage>
        <taxon>Bacteria</taxon>
        <taxon>Bacillati</taxon>
        <taxon>Actinomycetota</taxon>
        <taxon>Actinomycetes</taxon>
        <taxon>Micrococcales</taxon>
        <taxon>Microbacteriaceae</taxon>
        <taxon>Cryobacterium</taxon>
    </lineage>
</organism>
<keyword evidence="3" id="KW-0560">Oxidoreductase</keyword>
<name>A0A3A5MSA8_9MICO</name>
<comment type="caution">
    <text evidence="13">The sequence shown here is derived from an EMBL/GenBank/DDBJ whole genome shotgun (WGS) entry which is preliminary data.</text>
</comment>
<dbReference type="InterPro" id="IPR016205">
    <property type="entry name" value="Glycerol_DH"/>
</dbReference>
<evidence type="ECO:0000256" key="4">
    <source>
        <dbReference type="ARBA" id="ARBA00023027"/>
    </source>
</evidence>
<comment type="catalytic activity">
    <reaction evidence="8">
        <text>glycerol + NAD(+) = dihydroxyacetone + NADH + H(+)</text>
        <dbReference type="Rhea" id="RHEA:13769"/>
        <dbReference type="ChEBI" id="CHEBI:15378"/>
        <dbReference type="ChEBI" id="CHEBI:16016"/>
        <dbReference type="ChEBI" id="CHEBI:17754"/>
        <dbReference type="ChEBI" id="CHEBI:57540"/>
        <dbReference type="ChEBI" id="CHEBI:57945"/>
        <dbReference type="EC" id="1.1.1.6"/>
    </reaction>
</comment>
<evidence type="ECO:0000256" key="10">
    <source>
        <dbReference type="PIRSR" id="PIRSR000112-2"/>
    </source>
</evidence>
<proteinExistence type="inferred from homology"/>
<evidence type="ECO:0000256" key="11">
    <source>
        <dbReference type="PIRSR" id="PIRSR000112-3"/>
    </source>
</evidence>
<dbReference type="InterPro" id="IPR001670">
    <property type="entry name" value="ADH_Fe/GldA"/>
</dbReference>
<evidence type="ECO:0000313" key="13">
    <source>
        <dbReference type="EMBL" id="RJT88204.1"/>
    </source>
</evidence>
<dbReference type="EMBL" id="QZVS01000084">
    <property type="protein sequence ID" value="RJT88204.1"/>
    <property type="molecule type" value="Genomic_DNA"/>
</dbReference>
<feature type="binding site" evidence="11">
    <location>
        <position position="132"/>
    </location>
    <ligand>
        <name>NAD(+)</name>
        <dbReference type="ChEBI" id="CHEBI:57540"/>
    </ligand>
</feature>
<accession>A0A3A5MSA8</accession>
<keyword evidence="14" id="KW-1185">Reference proteome</keyword>
<evidence type="ECO:0000256" key="8">
    <source>
        <dbReference type="ARBA" id="ARBA00049006"/>
    </source>
</evidence>
<evidence type="ECO:0000256" key="3">
    <source>
        <dbReference type="ARBA" id="ARBA00023002"/>
    </source>
</evidence>
<dbReference type="PIRSF" id="PIRSF000112">
    <property type="entry name" value="Glycerol_dehydrogenase"/>
    <property type="match status" value="1"/>
</dbReference>
<evidence type="ECO:0000256" key="6">
    <source>
        <dbReference type="ARBA" id="ARBA00039147"/>
    </source>
</evidence>
<protein>
    <recommendedName>
        <fullName evidence="7">Glycerol dehydrogenase</fullName>
        <ecNumber evidence="6">1.1.1.6</ecNumber>
    </recommendedName>
</protein>
<dbReference type="Gene3D" id="3.40.50.1970">
    <property type="match status" value="1"/>
</dbReference>
<dbReference type="CDD" id="cd08170">
    <property type="entry name" value="GlyDH"/>
    <property type="match status" value="1"/>
</dbReference>
<keyword evidence="4 11" id="KW-0520">NAD</keyword>
<feature type="domain" description="Alcohol dehydrogenase iron-type/glycerol dehydrogenase GldA" evidence="12">
    <location>
        <begin position="13"/>
        <end position="159"/>
    </location>
</feature>
<dbReference type="EC" id="1.1.1.6" evidence="6"/>
<comment type="pathway">
    <text evidence="5">Polyol metabolism; glycerol fermentation; glycerone phosphate from glycerol (oxidative route): step 1/2.</text>
</comment>
<feature type="binding site" evidence="11">
    <location>
        <position position="42"/>
    </location>
    <ligand>
        <name>NAD(+)</name>
        <dbReference type="ChEBI" id="CHEBI:57540"/>
    </ligand>
</feature>
<dbReference type="OrthoDB" id="323926at2"/>